<keyword evidence="3" id="KW-1185">Reference proteome</keyword>
<accession>A0A6G1IL84</accession>
<dbReference type="EMBL" id="MU005609">
    <property type="protein sequence ID" value="KAF2678750.1"/>
    <property type="molecule type" value="Genomic_DNA"/>
</dbReference>
<evidence type="ECO:0000313" key="3">
    <source>
        <dbReference type="Proteomes" id="UP000799291"/>
    </source>
</evidence>
<protein>
    <submittedName>
        <fullName evidence="2">Uncharacterized protein</fullName>
    </submittedName>
</protein>
<proteinExistence type="predicted"/>
<sequence>MSFVVNATSMSAFPIASQLLKTLRSSKPKAAAMAVPKSSSSTDWVGILSLAACFVAALVINITFIYGLLQMLAPRLPLAFLGIYGSGYGLMLLIGRFEEQEEKMWTQAMMKKQAEPEPPVVIEGLEDDF</sequence>
<keyword evidence="1" id="KW-0472">Membrane</keyword>
<organism evidence="2 3">
    <name type="scientific">Lentithecium fluviatile CBS 122367</name>
    <dbReference type="NCBI Taxonomy" id="1168545"/>
    <lineage>
        <taxon>Eukaryota</taxon>
        <taxon>Fungi</taxon>
        <taxon>Dikarya</taxon>
        <taxon>Ascomycota</taxon>
        <taxon>Pezizomycotina</taxon>
        <taxon>Dothideomycetes</taxon>
        <taxon>Pleosporomycetidae</taxon>
        <taxon>Pleosporales</taxon>
        <taxon>Massarineae</taxon>
        <taxon>Lentitheciaceae</taxon>
        <taxon>Lentithecium</taxon>
    </lineage>
</organism>
<gene>
    <name evidence="2" type="ORF">K458DRAFT_394615</name>
</gene>
<dbReference type="AlphaFoldDB" id="A0A6G1IL84"/>
<evidence type="ECO:0000313" key="2">
    <source>
        <dbReference type="EMBL" id="KAF2678750.1"/>
    </source>
</evidence>
<feature type="transmembrane region" description="Helical" evidence="1">
    <location>
        <begin position="44"/>
        <end position="69"/>
    </location>
</feature>
<dbReference type="Proteomes" id="UP000799291">
    <property type="component" value="Unassembled WGS sequence"/>
</dbReference>
<feature type="transmembrane region" description="Helical" evidence="1">
    <location>
        <begin position="76"/>
        <end position="95"/>
    </location>
</feature>
<evidence type="ECO:0000256" key="1">
    <source>
        <dbReference type="SAM" id="Phobius"/>
    </source>
</evidence>
<keyword evidence="1" id="KW-0812">Transmembrane</keyword>
<keyword evidence="1" id="KW-1133">Transmembrane helix</keyword>
<name>A0A6G1IL84_9PLEO</name>
<reference evidence="2" key="1">
    <citation type="journal article" date="2020" name="Stud. Mycol.">
        <title>101 Dothideomycetes genomes: a test case for predicting lifestyles and emergence of pathogens.</title>
        <authorList>
            <person name="Haridas S."/>
            <person name="Albert R."/>
            <person name="Binder M."/>
            <person name="Bloem J."/>
            <person name="Labutti K."/>
            <person name="Salamov A."/>
            <person name="Andreopoulos B."/>
            <person name="Baker S."/>
            <person name="Barry K."/>
            <person name="Bills G."/>
            <person name="Bluhm B."/>
            <person name="Cannon C."/>
            <person name="Castanera R."/>
            <person name="Culley D."/>
            <person name="Daum C."/>
            <person name="Ezra D."/>
            <person name="Gonzalez J."/>
            <person name="Henrissat B."/>
            <person name="Kuo A."/>
            <person name="Liang C."/>
            <person name="Lipzen A."/>
            <person name="Lutzoni F."/>
            <person name="Magnuson J."/>
            <person name="Mondo S."/>
            <person name="Nolan M."/>
            <person name="Ohm R."/>
            <person name="Pangilinan J."/>
            <person name="Park H.-J."/>
            <person name="Ramirez L."/>
            <person name="Alfaro M."/>
            <person name="Sun H."/>
            <person name="Tritt A."/>
            <person name="Yoshinaga Y."/>
            <person name="Zwiers L.-H."/>
            <person name="Turgeon B."/>
            <person name="Goodwin S."/>
            <person name="Spatafora J."/>
            <person name="Crous P."/>
            <person name="Grigoriev I."/>
        </authorList>
    </citation>
    <scope>NUCLEOTIDE SEQUENCE</scope>
    <source>
        <strain evidence="2">CBS 122367</strain>
    </source>
</reference>